<sequence length="936" mass="106497">MGVIKRLPSDVVNLIAAGEIIAKPSNAVKELIENSMDAGATEISITISEGGLSLLQVQDNGCGIDKEDLMIVAERFTTSKLTSTEDLKKMQTYGFRGEALASISCISDLNITSRVATSGVAYSVNFVSGKPDGAINVSAGKVGTTVSAKNLFKNLEARKKSFRNSTEERNRISDVIVRYAIENPHISFAFKSNLNRISFRTTGDNNIRDCISSLLGADIGGSLVERNFSDERLHFECKFVFTKPKAIHTSTYIKTKVENKRIFFIFINKRLVECTSLQNAINNIFNTCDKVCHFISISLKISPERVDVNVHPAKKDVIFLNSEQIIRKLCDYIKNYCTNEANATIELKDNTHNLSLDFDVGGYDKPSKQKTSTLQEVVNSSQNDTLNDSYVEVKNFNSAPNSIDESSSNSYVEDNNKHNNEKSETVFISKSDESKYPNEPNPKRSKLMKDNDNNDQPLIVDFIEGGDKFKKIQMDTQSIETSSNQLSTKKVYDYYKDRTNTVDRKIPEFFYKDNKDDFRRLCISQDIKLVSIDDHTEVIELKDKRDLLNASLVRTFNFKSLEVLTNQVFQCIDTDLQKIFNRFTFVGFPKDLDFLLIQHDTSLFRLSFLDIFGEIFYQLFLFSFGNFSVYRFEAESDDDLPYLIDLLKCYLLVIGENIEDENVISDIEKGIEFLMEHKNMLWDYFGILIETKNSKPYLSAIPLLLKNYVPHYESLPGLIYNLIGSVDYNDELRCIHQMCCILSNFYIPKTKYCAKSETTNNIYCLNKRIEQWQEIVREILIPLIPKFYPSKNLRINKAVYKVTNCHELYKTFEQLVVSRKTIIIGNAFACNIIIHVKSNTTKKFQAQVTPPLGKVGEKWTFTKLKERNTFQEKADVCGIGDFKIDVYENGKLNNTVTVKLDGIGRVDYQVGDDLKPIMVTRHGAACTGECAPISTH</sequence>
<dbReference type="GO" id="GO:0005524">
    <property type="term" value="F:ATP binding"/>
    <property type="evidence" value="ECO:0007669"/>
    <property type="project" value="InterPro"/>
</dbReference>
<evidence type="ECO:0000256" key="2">
    <source>
        <dbReference type="ARBA" id="ARBA00006082"/>
    </source>
</evidence>
<dbReference type="InterPro" id="IPR038973">
    <property type="entry name" value="MutL/Mlh/Pms-like"/>
</dbReference>
<dbReference type="GO" id="GO:0006298">
    <property type="term" value="P:mismatch repair"/>
    <property type="evidence" value="ECO:0007669"/>
    <property type="project" value="InterPro"/>
</dbReference>
<dbReference type="AlphaFoldDB" id="A0AAF5DFU3"/>
<dbReference type="InterPro" id="IPR020568">
    <property type="entry name" value="Ribosomal_Su5_D2-typ_SF"/>
</dbReference>
<dbReference type="FunFam" id="3.30.565.10:FF:000003">
    <property type="entry name" value="DNA mismatch repair endonuclease MutL"/>
    <property type="match status" value="1"/>
</dbReference>
<dbReference type="GO" id="GO:0140664">
    <property type="term" value="F:ATP-dependent DNA damage sensor activity"/>
    <property type="evidence" value="ECO:0007669"/>
    <property type="project" value="InterPro"/>
</dbReference>
<keyword evidence="8" id="KW-1185">Reference proteome</keyword>
<dbReference type="InterPro" id="IPR014721">
    <property type="entry name" value="Ribsml_uS5_D2-typ_fold_subgr"/>
</dbReference>
<evidence type="ECO:0000256" key="1">
    <source>
        <dbReference type="ARBA" id="ARBA00004123"/>
    </source>
</evidence>
<dbReference type="InterPro" id="IPR013507">
    <property type="entry name" value="DNA_mismatch_S5_2-like"/>
</dbReference>
<evidence type="ECO:0000256" key="3">
    <source>
        <dbReference type="ARBA" id="ARBA00022763"/>
    </source>
</evidence>
<reference evidence="9" key="1">
    <citation type="submission" date="2024-02" db="UniProtKB">
        <authorList>
            <consortium name="WormBaseParasite"/>
        </authorList>
    </citation>
    <scope>IDENTIFICATION</scope>
</reference>
<dbReference type="WBParaSite" id="TCONS_00011089.p1">
    <property type="protein sequence ID" value="TCONS_00011089.p1"/>
    <property type="gene ID" value="XLOC_005153"/>
</dbReference>
<evidence type="ECO:0000256" key="6">
    <source>
        <dbReference type="SAM" id="MobiDB-lite"/>
    </source>
</evidence>
<feature type="compositionally biased region" description="Polar residues" evidence="6">
    <location>
        <begin position="397"/>
        <end position="413"/>
    </location>
</feature>
<accession>A0AAF5DFU3</accession>
<dbReference type="InterPro" id="IPR002099">
    <property type="entry name" value="MutL/Mlh/PMS"/>
</dbReference>
<keyword evidence="5" id="KW-0539">Nucleus</keyword>
<evidence type="ECO:0000259" key="7">
    <source>
        <dbReference type="SMART" id="SM01340"/>
    </source>
</evidence>
<dbReference type="Gene3D" id="3.30.230.10">
    <property type="match status" value="1"/>
</dbReference>
<dbReference type="GO" id="GO:0032389">
    <property type="term" value="C:MutLalpha complex"/>
    <property type="evidence" value="ECO:0007669"/>
    <property type="project" value="TreeGrafter"/>
</dbReference>
<dbReference type="NCBIfam" id="TIGR00585">
    <property type="entry name" value="mutl"/>
    <property type="match status" value="1"/>
</dbReference>
<organism evidence="8 9">
    <name type="scientific">Strongyloides stercoralis</name>
    <name type="common">Threadworm</name>
    <dbReference type="NCBI Taxonomy" id="6248"/>
    <lineage>
        <taxon>Eukaryota</taxon>
        <taxon>Metazoa</taxon>
        <taxon>Ecdysozoa</taxon>
        <taxon>Nematoda</taxon>
        <taxon>Chromadorea</taxon>
        <taxon>Rhabditida</taxon>
        <taxon>Tylenchina</taxon>
        <taxon>Panagrolaimomorpha</taxon>
        <taxon>Strongyloidoidea</taxon>
        <taxon>Strongyloididae</taxon>
        <taxon>Strongyloides</taxon>
    </lineage>
</organism>
<keyword evidence="4" id="KW-0234">DNA repair</keyword>
<dbReference type="Pfam" id="PF13589">
    <property type="entry name" value="HATPase_c_3"/>
    <property type="match status" value="1"/>
</dbReference>
<dbReference type="InterPro" id="IPR014762">
    <property type="entry name" value="DNA_mismatch_repair_CS"/>
</dbReference>
<evidence type="ECO:0000256" key="4">
    <source>
        <dbReference type="ARBA" id="ARBA00023204"/>
    </source>
</evidence>
<dbReference type="Pfam" id="PF01119">
    <property type="entry name" value="DNA_mis_repair"/>
    <property type="match status" value="1"/>
</dbReference>
<dbReference type="GO" id="GO:0030983">
    <property type="term" value="F:mismatched DNA binding"/>
    <property type="evidence" value="ECO:0007669"/>
    <property type="project" value="InterPro"/>
</dbReference>
<evidence type="ECO:0000256" key="5">
    <source>
        <dbReference type="ARBA" id="ARBA00023242"/>
    </source>
</evidence>
<dbReference type="PROSITE" id="PS00058">
    <property type="entry name" value="DNA_MISMATCH_REPAIR_1"/>
    <property type="match status" value="1"/>
</dbReference>
<evidence type="ECO:0000313" key="8">
    <source>
        <dbReference type="Proteomes" id="UP000035681"/>
    </source>
</evidence>
<feature type="domain" description="DNA mismatch repair protein S5" evidence="7">
    <location>
        <begin position="211"/>
        <end position="338"/>
    </location>
</feature>
<dbReference type="Proteomes" id="UP000035681">
    <property type="component" value="Unplaced"/>
</dbReference>
<protein>
    <submittedName>
        <fullName evidence="9">DNA_mis_repair domain-containing protein</fullName>
    </submittedName>
</protein>
<feature type="region of interest" description="Disordered" evidence="6">
    <location>
        <begin position="397"/>
        <end position="455"/>
    </location>
</feature>
<name>A0AAF5DFU3_STRER</name>
<dbReference type="SUPFAM" id="SSF55874">
    <property type="entry name" value="ATPase domain of HSP90 chaperone/DNA topoisomerase II/histidine kinase"/>
    <property type="match status" value="1"/>
</dbReference>
<comment type="similarity">
    <text evidence="2">Belongs to the DNA mismatch repair MutL/HexB family.</text>
</comment>
<dbReference type="Pfam" id="PF16413">
    <property type="entry name" value="Mlh1_C"/>
    <property type="match status" value="1"/>
</dbReference>
<dbReference type="PANTHER" id="PTHR10073:SF12">
    <property type="entry name" value="DNA MISMATCH REPAIR PROTEIN MLH1"/>
    <property type="match status" value="1"/>
</dbReference>
<feature type="compositionally biased region" description="Basic and acidic residues" evidence="6">
    <location>
        <begin position="414"/>
        <end position="436"/>
    </location>
</feature>
<dbReference type="SUPFAM" id="SSF54211">
    <property type="entry name" value="Ribosomal protein S5 domain 2-like"/>
    <property type="match status" value="1"/>
</dbReference>
<dbReference type="SMART" id="SM01340">
    <property type="entry name" value="DNA_mis_repair"/>
    <property type="match status" value="1"/>
</dbReference>
<dbReference type="PANTHER" id="PTHR10073">
    <property type="entry name" value="DNA MISMATCH REPAIR PROTEIN MLH, PMS, MUTL"/>
    <property type="match status" value="1"/>
</dbReference>
<proteinExistence type="inferred from homology"/>
<dbReference type="CDD" id="cd16926">
    <property type="entry name" value="HATPase_MutL-MLH-PMS-like"/>
    <property type="match status" value="1"/>
</dbReference>
<comment type="subcellular location">
    <subcellularLocation>
        <location evidence="1">Nucleus</location>
    </subcellularLocation>
</comment>
<keyword evidence="3" id="KW-0227">DNA damage</keyword>
<evidence type="ECO:0000313" key="9">
    <source>
        <dbReference type="WBParaSite" id="TCONS_00011089.p1"/>
    </source>
</evidence>
<dbReference type="InterPro" id="IPR036890">
    <property type="entry name" value="HATPase_C_sf"/>
</dbReference>
<dbReference type="Gene3D" id="3.30.565.10">
    <property type="entry name" value="Histidine kinase-like ATPase, C-terminal domain"/>
    <property type="match status" value="1"/>
</dbReference>
<dbReference type="GO" id="GO:0016887">
    <property type="term" value="F:ATP hydrolysis activity"/>
    <property type="evidence" value="ECO:0007669"/>
    <property type="project" value="InterPro"/>
</dbReference>
<dbReference type="InterPro" id="IPR032189">
    <property type="entry name" value="Mlh1_C"/>
</dbReference>